<dbReference type="Gene3D" id="2.40.10.10">
    <property type="entry name" value="Trypsin-like serine proteases"/>
    <property type="match status" value="2"/>
</dbReference>
<dbReference type="KEGG" id="capn:CBG49_11350"/>
<protein>
    <submittedName>
        <fullName evidence="1">Uncharacterized protein</fullName>
    </submittedName>
</protein>
<reference evidence="2" key="1">
    <citation type="submission" date="2017-06" db="EMBL/GenBank/DDBJ databases">
        <title>Complete genome sequence of Capnocytophaga sp. KCOM 1579 (=ChDC OS43) isolated from a human refractory periapical abscess lesion.</title>
        <authorList>
            <person name="Kook J.-K."/>
            <person name="Park S.-N."/>
            <person name="Lim Y.K."/>
            <person name="Roh H."/>
        </authorList>
    </citation>
    <scope>NUCLEOTIDE SEQUENCE [LARGE SCALE GENOMIC DNA]</scope>
    <source>
        <strain evidence="2">ChDC OS43</strain>
    </source>
</reference>
<keyword evidence="2" id="KW-1185">Reference proteome</keyword>
<proteinExistence type="predicted"/>
<organism evidence="1 2">
    <name type="scientific">Capnocytophaga endodontalis</name>
    <dbReference type="NCBI Taxonomy" id="2708117"/>
    <lineage>
        <taxon>Bacteria</taxon>
        <taxon>Pseudomonadati</taxon>
        <taxon>Bacteroidota</taxon>
        <taxon>Flavobacteriia</taxon>
        <taxon>Flavobacteriales</taxon>
        <taxon>Flavobacteriaceae</taxon>
        <taxon>Capnocytophaga</taxon>
    </lineage>
</organism>
<sequence length="1463" mass="173198">MNKEKTIERELSLITVQIRRNDNIIGTGILYYNNNLGDKVYILTARHCLFDTKDKFRDINIGLYNPKNNKYQFIPAGKIISSEKNEDMAVIILEKRIIDPINSDLYKIQVINNRKSFESFFIKGFSMATNMDELVLIPCTWLQEMINESCFQLQIESDYIVNNISGASGSGVFLRNNDNVYLLGILTRFRAEEKGRVVYCQYIDSINKILRKNYLPLISYSYLGEHNLTQHFFKQQVEQQVKNLGDRFNENLNLKLSISQKFNSLTKNSVYCQTLISNISDWLKNIRLNKNEYFNDIKKEFDELQKETKNWLINFQDDYSFDKEITVIPIVEKIREFDKKIEDKWFKINNLTWNHKKEKDKTISNFDLELSNLRELRKRNRIFFENIDQMNIALANHPILIIKGDAGSGKSHLLGDIATERIMLELPTILLLGTTFENTTIEKNIIDKIDFKGNFEDLLKGLNDIGLQINSRVLMLIDAINEGAGVDLWKNQIAGFVNRISKFTGIALVMTIRSTYFQDIIPETFSNVTILEHRGFMGNEIEALRLFCEYYKLQFPNFPILSSEFTNPLFLQIICKTVKELPNKSFPKGFQGINDVYNSYKKSLDKKFEEKREEYKFQNIVSKVIEKLALKFFSTEYFSLKVYEVIDFLKLEFSSYKLLFLDLIEENILIKTKSDLESEDIIYFSYQKLGDFFLAERLLKSYSTKEEVLKAFEKDSLLGEVISDYERSKRGIVEMFAILLPEKFDLELFELIDVFISKNRYINDRNEQYIKKHINADVTRILLDSLKWRKTEYINNDKITKWLQERAIIVDEYYCWLILTELAAIPNHPFNSNRLYEILSRFSMAERDAFLQNYIRFYNGYDDNGVPFPMRRLIDWAWSFDISLHQVDTEIVYLVAQTLVWFLSSTNNTVRDQVTKSLVNLLEQQAEILIRILKTFKKVSDWYILDRLYAVTYGCILRTEEKESIQKIAQYIYDITFKNGEPPLHILIRDYARNTIEYAISKKIELNIDIRKILPPYDTKFNYKPLSNDELDKKYKPKDKSGNWRNENWGITAILKSMVTEYGRGIGMYGDFGRYVFQREISNFELPKKLNIDLLSNLAVEWIFEKYGYNTKLHGEYDSSIVALASNIEERIGKKYQWIALHQILAIVSDNCKMNSRYSDTENRYQGAWQLDVRDIDPAYITKDKKESEVKTTSQDYNKWWNDIEYSYWDTSDSKWKESLDDLIDPQQIIQKKDKEDQEWLYLQHSTKWKEPEVFKIAEDEKRRREICYLIQGLLVKKKDKQEIINYLKEKRFWGRWLPENKDDYSSLINREKFWSPAYKEQYAENIWKTIDNTKYEVIVSTESANGIFDRDSSGANQPYNIPCRYIFEGMKLKYTTFDCGLSLDEGKTIVINTKPDSVLIRKKELINFLDQNDLDIIWTLVGEKFLYIKNKQEEWYLAELEGLFYLEENNVKKEFFKLYNRE</sequence>
<gene>
    <name evidence="1" type="ORF">CBG49_11350</name>
</gene>
<dbReference type="InterPro" id="IPR009003">
    <property type="entry name" value="Peptidase_S1_PA"/>
</dbReference>
<dbReference type="SUPFAM" id="SSF50494">
    <property type="entry name" value="Trypsin-like serine proteases"/>
    <property type="match status" value="1"/>
</dbReference>
<evidence type="ECO:0000313" key="2">
    <source>
        <dbReference type="Proteomes" id="UP000197007"/>
    </source>
</evidence>
<name>A0A1Z4BQP9_9FLAO</name>
<dbReference type="SUPFAM" id="SSF52540">
    <property type="entry name" value="P-loop containing nucleoside triphosphate hydrolases"/>
    <property type="match status" value="1"/>
</dbReference>
<dbReference type="InterPro" id="IPR027417">
    <property type="entry name" value="P-loop_NTPase"/>
</dbReference>
<evidence type="ECO:0000313" key="1">
    <source>
        <dbReference type="EMBL" id="ASF43624.1"/>
    </source>
</evidence>
<dbReference type="Proteomes" id="UP000197007">
    <property type="component" value="Chromosome"/>
</dbReference>
<dbReference type="EMBL" id="CP022022">
    <property type="protein sequence ID" value="ASF43624.1"/>
    <property type="molecule type" value="Genomic_DNA"/>
</dbReference>
<dbReference type="RefSeq" id="WP_088594557.1">
    <property type="nucleotide sequence ID" value="NZ_CP022022.1"/>
</dbReference>
<dbReference type="InterPro" id="IPR043504">
    <property type="entry name" value="Peptidase_S1_PA_chymotrypsin"/>
</dbReference>
<accession>A0A1Z4BQP9</accession>